<comment type="catalytic activity">
    <reaction evidence="5">
        <text>ATP + H2O = ADP + phosphate + H(+)</text>
        <dbReference type="Rhea" id="RHEA:13065"/>
        <dbReference type="ChEBI" id="CHEBI:15377"/>
        <dbReference type="ChEBI" id="CHEBI:15378"/>
        <dbReference type="ChEBI" id="CHEBI:30616"/>
        <dbReference type="ChEBI" id="CHEBI:43474"/>
        <dbReference type="ChEBI" id="CHEBI:456216"/>
        <dbReference type="EC" id="3.6.4.13"/>
    </reaction>
</comment>
<dbReference type="GO" id="GO:0003723">
    <property type="term" value="F:RNA binding"/>
    <property type="evidence" value="ECO:0007669"/>
    <property type="project" value="InterPro"/>
</dbReference>
<proteinExistence type="evidence at transcript level"/>
<dbReference type="InterPro" id="IPR001650">
    <property type="entry name" value="Helicase_C-like"/>
</dbReference>
<dbReference type="GO" id="GO:0070478">
    <property type="term" value="P:nuclear-transcribed mRNA catabolic process, 3'-5' exonucleolytic nonsense-mediated decay"/>
    <property type="evidence" value="ECO:0007669"/>
    <property type="project" value="TreeGrafter"/>
</dbReference>
<dbReference type="SMART" id="SM00490">
    <property type="entry name" value="HELICc"/>
    <property type="match status" value="1"/>
</dbReference>
<dbReference type="Pfam" id="PF00270">
    <property type="entry name" value="DEAD"/>
    <property type="match status" value="1"/>
</dbReference>
<keyword evidence="1" id="KW-0547">Nucleotide-binding</keyword>
<sequence>KKRMLTLANVKRSLNKTEWAEELDMNKPCPMVEDPAMTFPFELDNFQKQAIYALENGFNVFVAAHTSAGKTVVAEYAIAMAQRNSSRSVYTSPVKALSNQKYNDFRHTFANVGLITGDIQINESADCLIMTTEILRSMLYNSSDKIRNLEFVIFDEVHYINDPERGHVWEEVLILLPSEVQIVMLSATVPNVIEFATWVGRTQQRKVHVCTTQHRPVPLQHYLYVGGGGVKERRYLVKDGDGPFLREKYFELNNLKKEEEIKQKQAKRKQIDKLRNMERKKQMDMAKKTGAPAENIKCPEYSELLSTYKANREKTFWREFINYLESNDWMPTVVFAFSRKTCDMLADLLSSVDLTTKTDKMHISSFFRRQIDKLDEIDRNLPQIVKMEGHLKNGIGVHHSGILPILKEIVEVLFQQGKVKMLFATETFAMGVNMPARTVVFNSIKKFDGNQLRLLLPSEYIQMAGRAGRRGKDSAGNVVIVTPPECLQKLEDLENMMLGTPCHLQSQFKLTYRMILNTLSSPGKITVQTIMARSYCENHSQLKHSQYKMDLLTVKQALDKAEQTVKEKLNDEEAKLLSNFFDKAFAYIKVYRKMRETILGHHRILKEINPGRLVRVSKGPHINQIGVVIDVISQVDVSQSVYRIMIPKVEDKFLDIYRPKHSIGDEEWREHWYRMLSWVPQLAVHTAKVNLFEDETKMISAKLYDIVEVFKTTLSLSATQIANILRDVDRSYLMKGRVKYSEDSFQLASKLSTACSKTLSVIDENGLRFNMDVTLKMEEMYQYKEDLDIARTCIFSMDKNEFLEKFDALFHWKQMQIQCEQLTYNLSDESMTLYPDYINKLAFLRERNFISQSDTVLMKGLMAARVGKYELVVSELLMENVLLELGPEEVAALLSVLVCQSKVGTSDTNKLEVNDFHQPAPTVAEEKVVVKPEDKVFNRDEDMHKNLPDSLNNAIVRVKAILKDLHDMEMMHNISDTDGSEGHKLSFDLVPIMYSWAKQQPFKEVMKVAQDYQEGLLVRYIQQLLEALKEVETAAKVMGDPAVPEKINQAGEKIKRGIVFAPSLYTTID</sequence>
<evidence type="ECO:0000256" key="3">
    <source>
        <dbReference type="ARBA" id="ARBA00022806"/>
    </source>
</evidence>
<evidence type="ECO:0000256" key="5">
    <source>
        <dbReference type="ARBA" id="ARBA00047984"/>
    </source>
</evidence>
<dbReference type="Pfam" id="PF08148">
    <property type="entry name" value="DSHCT"/>
    <property type="match status" value="1"/>
</dbReference>
<dbReference type="GO" id="GO:0005524">
    <property type="term" value="F:ATP binding"/>
    <property type="evidence" value="ECO:0007669"/>
    <property type="project" value="UniProtKB-KW"/>
</dbReference>
<dbReference type="SMART" id="SM00487">
    <property type="entry name" value="DEXDc"/>
    <property type="match status" value="1"/>
</dbReference>
<evidence type="ECO:0000313" key="8">
    <source>
        <dbReference type="EMBL" id="JAI53847.1"/>
    </source>
</evidence>
<dbReference type="InterPro" id="IPR016438">
    <property type="entry name" value="SKI2-like"/>
</dbReference>
<dbReference type="EMBL" id="GDKW01002748">
    <property type="protein sequence ID" value="JAI53847.1"/>
    <property type="molecule type" value="mRNA"/>
</dbReference>
<dbReference type="SUPFAM" id="SSF52540">
    <property type="entry name" value="P-loop containing nucleoside triphosphate hydrolases"/>
    <property type="match status" value="1"/>
</dbReference>
<dbReference type="InterPro" id="IPR027417">
    <property type="entry name" value="P-loop_NTPase"/>
</dbReference>
<dbReference type="Gene3D" id="1.10.3380.30">
    <property type="match status" value="1"/>
</dbReference>
<name>A0A0P4VS08_9HEMI</name>
<dbReference type="InterPro" id="IPR011545">
    <property type="entry name" value="DEAD/DEAH_box_helicase_dom"/>
</dbReference>
<evidence type="ECO:0000256" key="2">
    <source>
        <dbReference type="ARBA" id="ARBA00022801"/>
    </source>
</evidence>
<dbReference type="PANTHER" id="PTHR12131:SF1">
    <property type="entry name" value="ATP-DEPENDENT RNA HELICASE SUPV3L1, MITOCHONDRIAL-RELATED"/>
    <property type="match status" value="1"/>
</dbReference>
<evidence type="ECO:0000259" key="6">
    <source>
        <dbReference type="PROSITE" id="PS51192"/>
    </source>
</evidence>
<feature type="domain" description="Helicase ATP-binding" evidence="6">
    <location>
        <begin position="51"/>
        <end position="207"/>
    </location>
</feature>
<evidence type="ECO:0000256" key="4">
    <source>
        <dbReference type="ARBA" id="ARBA00022840"/>
    </source>
</evidence>
<dbReference type="CDD" id="cd18795">
    <property type="entry name" value="SF2_C_Ski2"/>
    <property type="match status" value="1"/>
</dbReference>
<accession>A0A0P4VS08</accession>
<dbReference type="SMART" id="SM01142">
    <property type="entry name" value="DSHCT"/>
    <property type="match status" value="1"/>
</dbReference>
<evidence type="ECO:0000259" key="7">
    <source>
        <dbReference type="PROSITE" id="PS51194"/>
    </source>
</evidence>
<dbReference type="FunFam" id="3.40.50.300:FF:000354">
    <property type="entry name" value="ATP-dependent RNA helicase SKI2"/>
    <property type="match status" value="1"/>
</dbReference>
<dbReference type="PROSITE" id="PS51192">
    <property type="entry name" value="HELICASE_ATP_BIND_1"/>
    <property type="match status" value="1"/>
</dbReference>
<keyword evidence="4" id="KW-0067">ATP-binding</keyword>
<feature type="domain" description="Helicase C-terminal" evidence="7">
    <location>
        <begin position="316"/>
        <end position="516"/>
    </location>
</feature>
<protein>
    <submittedName>
        <fullName evidence="8">Putative nuclear exosomal rna helicase mtr4 dead-box superfamily protein</fullName>
    </submittedName>
</protein>
<keyword evidence="3 8" id="KW-0347">Helicase</keyword>
<dbReference type="AlphaFoldDB" id="A0A0P4VS08"/>
<dbReference type="InterPro" id="IPR050699">
    <property type="entry name" value="RNA-DNA_Helicase"/>
</dbReference>
<dbReference type="Pfam" id="PF00271">
    <property type="entry name" value="Helicase_C"/>
    <property type="match status" value="1"/>
</dbReference>
<dbReference type="PROSITE" id="PS51194">
    <property type="entry name" value="HELICASE_CTER"/>
    <property type="match status" value="1"/>
</dbReference>
<feature type="non-terminal residue" evidence="8">
    <location>
        <position position="1"/>
    </location>
</feature>
<dbReference type="InterPro" id="IPR012961">
    <property type="entry name" value="Ski2/MTR4_C"/>
</dbReference>
<keyword evidence="2" id="KW-0378">Hydrolase</keyword>
<organism evidence="8">
    <name type="scientific">Rhodnius neglectus</name>
    <dbReference type="NCBI Taxonomy" id="72488"/>
    <lineage>
        <taxon>Eukaryota</taxon>
        <taxon>Metazoa</taxon>
        <taxon>Ecdysozoa</taxon>
        <taxon>Arthropoda</taxon>
        <taxon>Hexapoda</taxon>
        <taxon>Insecta</taxon>
        <taxon>Pterygota</taxon>
        <taxon>Neoptera</taxon>
        <taxon>Paraneoptera</taxon>
        <taxon>Hemiptera</taxon>
        <taxon>Heteroptera</taxon>
        <taxon>Panheteroptera</taxon>
        <taxon>Cimicomorpha</taxon>
        <taxon>Reduviidae</taxon>
        <taxon>Triatominae</taxon>
        <taxon>Rhodnius</taxon>
    </lineage>
</organism>
<dbReference type="PANTHER" id="PTHR12131">
    <property type="entry name" value="ATP-DEPENDENT RNA AND DNA HELICASE"/>
    <property type="match status" value="1"/>
</dbReference>
<dbReference type="InterPro" id="IPR014001">
    <property type="entry name" value="Helicase_ATP-bd"/>
</dbReference>
<dbReference type="GO" id="GO:0055087">
    <property type="term" value="C:Ski complex"/>
    <property type="evidence" value="ECO:0007669"/>
    <property type="project" value="TreeGrafter"/>
</dbReference>
<evidence type="ECO:0000256" key="1">
    <source>
        <dbReference type="ARBA" id="ARBA00022741"/>
    </source>
</evidence>
<dbReference type="PIRSF" id="PIRSF005198">
    <property type="entry name" value="Antiviral_helicase_SKI2"/>
    <property type="match status" value="1"/>
</dbReference>
<dbReference type="GO" id="GO:0003724">
    <property type="term" value="F:RNA helicase activity"/>
    <property type="evidence" value="ECO:0007669"/>
    <property type="project" value="UniProtKB-EC"/>
</dbReference>
<reference evidence="8" key="1">
    <citation type="journal article" date="2016" name="PLoS Negl. Trop. Dis.">
        <title>A Deep Insight into the Sialome of Rhodnius neglectus, a Vector of Chagas Disease.</title>
        <authorList>
            <person name="Santiago P.B."/>
            <person name="Assumpcao T.C."/>
            <person name="Araujo C.N."/>
            <person name="Bastos I.M."/>
            <person name="Neves D."/>
            <person name="Silva I.G."/>
            <person name="Charneau S."/>
            <person name="Queiroz R.M."/>
            <person name="Raiol T."/>
            <person name="Oliveira J.V."/>
            <person name="Sousa M.V."/>
            <person name="Calvo E."/>
            <person name="Ribeiro J.M."/>
            <person name="Santana J.M."/>
        </authorList>
    </citation>
    <scope>NUCLEOTIDE SEQUENCE</scope>
    <source>
        <tissue evidence="8">Salivary glands</tissue>
    </source>
</reference>
<dbReference type="GO" id="GO:0016787">
    <property type="term" value="F:hydrolase activity"/>
    <property type="evidence" value="ECO:0007669"/>
    <property type="project" value="UniProtKB-KW"/>
</dbReference>
<dbReference type="Gene3D" id="3.40.50.300">
    <property type="entry name" value="P-loop containing nucleotide triphosphate hydrolases"/>
    <property type="match status" value="2"/>
</dbReference>